<reference evidence="3" key="1">
    <citation type="submission" date="2024-06" db="EMBL/GenBank/DDBJ databases">
        <title>The genome sequences of Kitasatospora sp. strain HUAS MG31.</title>
        <authorList>
            <person name="Mo P."/>
        </authorList>
    </citation>
    <scope>NUCLEOTIDE SEQUENCE</scope>
    <source>
        <strain evidence="3">HUAS MG31</strain>
    </source>
</reference>
<dbReference type="InterPro" id="IPR056303">
    <property type="entry name" value="AMIN-like"/>
</dbReference>
<sequence length="194" mass="20265">MRRWMMVPMGLVLAGTGVAVGPVTASAAPAPAAVTGCPVGWGSLPEDRSAGGGEPLTGVRTGRHPCFDRMVLDVPGSSAAHPVGYHVHYVDRLVQDGSGRPVEIGGGAVLEIVAVAPAYDPETGSPTYPARAGAPLPGVDLRGYHTFRDARFASSFEGQTQVGLGVRARLPFRVFQLDGRLVIDVAHSWTSTVR</sequence>
<evidence type="ECO:0000313" key="3">
    <source>
        <dbReference type="EMBL" id="XCM83178.1"/>
    </source>
</evidence>
<feature type="signal peptide" evidence="1">
    <location>
        <begin position="1"/>
        <end position="27"/>
    </location>
</feature>
<name>A0AAU8K4U6_9ACTN</name>
<dbReference type="KEGG" id="kcm:ABWK59_31780"/>
<protein>
    <recommendedName>
        <fullName evidence="2">AMIN-like domain-containing protein</fullName>
    </recommendedName>
</protein>
<feature type="domain" description="AMIN-like" evidence="2">
    <location>
        <begin position="55"/>
        <end position="187"/>
    </location>
</feature>
<dbReference type="AlphaFoldDB" id="A0AAU8K4U6"/>
<dbReference type="EMBL" id="CP159872">
    <property type="protein sequence ID" value="XCM83178.1"/>
    <property type="molecule type" value="Genomic_DNA"/>
</dbReference>
<dbReference type="RefSeq" id="WP_354644113.1">
    <property type="nucleotide sequence ID" value="NZ_CP159872.1"/>
</dbReference>
<dbReference type="Pfam" id="PF24837">
    <property type="entry name" value="AMIN-like"/>
    <property type="match status" value="1"/>
</dbReference>
<evidence type="ECO:0000256" key="1">
    <source>
        <dbReference type="SAM" id="SignalP"/>
    </source>
</evidence>
<evidence type="ECO:0000259" key="2">
    <source>
        <dbReference type="Pfam" id="PF24837"/>
    </source>
</evidence>
<gene>
    <name evidence="3" type="ORF">ABWK59_31780</name>
</gene>
<feature type="chain" id="PRO_5043313906" description="AMIN-like domain-containing protein" evidence="1">
    <location>
        <begin position="28"/>
        <end position="194"/>
    </location>
</feature>
<proteinExistence type="predicted"/>
<keyword evidence="1" id="KW-0732">Signal</keyword>
<organism evidence="3">
    <name type="scientific">Kitasatospora camelliae</name>
    <dbReference type="NCBI Taxonomy" id="3156397"/>
    <lineage>
        <taxon>Bacteria</taxon>
        <taxon>Bacillati</taxon>
        <taxon>Actinomycetota</taxon>
        <taxon>Actinomycetes</taxon>
        <taxon>Kitasatosporales</taxon>
        <taxon>Streptomycetaceae</taxon>
        <taxon>Kitasatospora</taxon>
    </lineage>
</organism>
<accession>A0AAU8K4U6</accession>